<dbReference type="PANTHER" id="PTHR23513">
    <property type="entry name" value="INTEGRAL MEMBRANE EFFLUX PROTEIN-RELATED"/>
    <property type="match status" value="1"/>
</dbReference>
<keyword evidence="2" id="KW-1003">Cell membrane</keyword>
<dbReference type="EMBL" id="SJKD01000002">
    <property type="protein sequence ID" value="TCC50785.1"/>
    <property type="molecule type" value="Genomic_DNA"/>
</dbReference>
<feature type="transmembrane region" description="Helical" evidence="6">
    <location>
        <begin position="371"/>
        <end position="389"/>
    </location>
</feature>
<feature type="transmembrane region" description="Helical" evidence="6">
    <location>
        <begin position="286"/>
        <end position="304"/>
    </location>
</feature>
<feature type="transmembrane region" description="Helical" evidence="6">
    <location>
        <begin position="228"/>
        <end position="247"/>
    </location>
</feature>
<dbReference type="InterPro" id="IPR036259">
    <property type="entry name" value="MFS_trans_sf"/>
</dbReference>
<evidence type="ECO:0000256" key="4">
    <source>
        <dbReference type="ARBA" id="ARBA00022989"/>
    </source>
</evidence>
<keyword evidence="3 6" id="KW-0812">Transmembrane</keyword>
<accession>A0A4R0K6U8</accession>
<evidence type="ECO:0000313" key="7">
    <source>
        <dbReference type="EMBL" id="TCC50785.1"/>
    </source>
</evidence>
<gene>
    <name evidence="7" type="ORF">E0H75_11455</name>
</gene>
<evidence type="ECO:0000256" key="6">
    <source>
        <dbReference type="SAM" id="Phobius"/>
    </source>
</evidence>
<feature type="transmembrane region" description="Helical" evidence="6">
    <location>
        <begin position="310"/>
        <end position="331"/>
    </location>
</feature>
<evidence type="ECO:0000256" key="2">
    <source>
        <dbReference type="ARBA" id="ARBA00022475"/>
    </source>
</evidence>
<protein>
    <submittedName>
        <fullName evidence="7">MFS transporter</fullName>
    </submittedName>
</protein>
<proteinExistence type="predicted"/>
<keyword evidence="5 6" id="KW-0472">Membrane</keyword>
<evidence type="ECO:0000313" key="8">
    <source>
        <dbReference type="Proteomes" id="UP000293342"/>
    </source>
</evidence>
<dbReference type="GO" id="GO:0005886">
    <property type="term" value="C:plasma membrane"/>
    <property type="evidence" value="ECO:0007669"/>
    <property type="project" value="UniProtKB-SubCell"/>
</dbReference>
<dbReference type="RefSeq" id="WP_131513485.1">
    <property type="nucleotide sequence ID" value="NZ_SJKD01000002.1"/>
</dbReference>
<dbReference type="Gene3D" id="1.20.1250.20">
    <property type="entry name" value="MFS general substrate transporter like domains"/>
    <property type="match status" value="1"/>
</dbReference>
<name>A0A4R0K6U8_9ACTN</name>
<feature type="transmembrane region" description="Helical" evidence="6">
    <location>
        <begin position="52"/>
        <end position="73"/>
    </location>
</feature>
<dbReference type="Pfam" id="PF07690">
    <property type="entry name" value="MFS_1"/>
    <property type="match status" value="1"/>
</dbReference>
<evidence type="ECO:0000256" key="1">
    <source>
        <dbReference type="ARBA" id="ARBA00004651"/>
    </source>
</evidence>
<comment type="subcellular location">
    <subcellularLocation>
        <location evidence="1">Cell membrane</location>
        <topology evidence="1">Multi-pass membrane protein</topology>
    </subcellularLocation>
</comment>
<evidence type="ECO:0000256" key="5">
    <source>
        <dbReference type="ARBA" id="ARBA00023136"/>
    </source>
</evidence>
<dbReference type="Proteomes" id="UP000293342">
    <property type="component" value="Unassembled WGS sequence"/>
</dbReference>
<dbReference type="SUPFAM" id="SSF103473">
    <property type="entry name" value="MFS general substrate transporter"/>
    <property type="match status" value="1"/>
</dbReference>
<reference evidence="7 8" key="1">
    <citation type="submission" date="2019-02" db="EMBL/GenBank/DDBJ databases">
        <title>Kribbella capetownensis sp. nov. and Kribbella speibonae sp. nov., isolated from soil.</title>
        <authorList>
            <person name="Curtis S.M."/>
            <person name="Norton I."/>
            <person name="Everest G.J."/>
            <person name="Meyers P.R."/>
        </authorList>
    </citation>
    <scope>NUCLEOTIDE SEQUENCE [LARGE SCALE GENOMIC DNA]</scope>
    <source>
        <strain evidence="7 8">YM53</strain>
    </source>
</reference>
<dbReference type="InterPro" id="IPR022324">
    <property type="entry name" value="Bacilysin_exporter_BacE_put"/>
</dbReference>
<sequence>MASRPTIREVVGVAEFRALWIAHAQSRLGDQLARVAIAVLVFDRTGSAAVTALTYALSFLPPLVSAPLLTGLADRFPRRTVMVATDLSRAGLVAVMAIPGLPVAVLAALLIVVVGLQPLYSAARNAILPSVLEGDRYVVGVGLASATDSIVQVAGFAAGGVLVGLTGSHVALELNALTFLISSTVVRFGASLHRPPQAAEPRTVGRSLSGGFRVIWGDRRLRSLLGLLYLYGFYIAPEGLAAAYAAEAGKGEAAVGLLMAADPVGALVGSLLLTRWMPAHWRTRSLTPLAVASGIPLMVSAVIPSVPTAIGLWTLVGVLSSYTMLVTAMFVRLVPDGQRGQVIGLASAGLQAVQGLGVAAAGAVAGLTSPATAVGVMGAAGALLAIFAGRSWLAAASRAAEVP</sequence>
<organism evidence="7 8">
    <name type="scientific">Kribbella capetownensis</name>
    <dbReference type="NCBI Taxonomy" id="1572659"/>
    <lineage>
        <taxon>Bacteria</taxon>
        <taxon>Bacillati</taxon>
        <taxon>Actinomycetota</taxon>
        <taxon>Actinomycetes</taxon>
        <taxon>Propionibacteriales</taxon>
        <taxon>Kribbellaceae</taxon>
        <taxon>Kribbella</taxon>
    </lineage>
</organism>
<feature type="transmembrane region" description="Helical" evidence="6">
    <location>
        <begin position="253"/>
        <end position="274"/>
    </location>
</feature>
<keyword evidence="4 6" id="KW-1133">Transmembrane helix</keyword>
<dbReference type="AlphaFoldDB" id="A0A4R0K6U8"/>
<dbReference type="GO" id="GO:0022857">
    <property type="term" value="F:transmembrane transporter activity"/>
    <property type="evidence" value="ECO:0007669"/>
    <property type="project" value="InterPro"/>
</dbReference>
<dbReference type="CDD" id="cd06173">
    <property type="entry name" value="MFS_MefA_like"/>
    <property type="match status" value="1"/>
</dbReference>
<dbReference type="InterPro" id="IPR011701">
    <property type="entry name" value="MFS"/>
</dbReference>
<feature type="transmembrane region" description="Helical" evidence="6">
    <location>
        <begin position="93"/>
        <end position="116"/>
    </location>
</feature>
<feature type="transmembrane region" description="Helical" evidence="6">
    <location>
        <begin position="343"/>
        <end position="365"/>
    </location>
</feature>
<dbReference type="PRINTS" id="PR01988">
    <property type="entry name" value="EXPORTERBACE"/>
</dbReference>
<dbReference type="OrthoDB" id="180043at2"/>
<comment type="caution">
    <text evidence="7">The sequence shown here is derived from an EMBL/GenBank/DDBJ whole genome shotgun (WGS) entry which is preliminary data.</text>
</comment>
<evidence type="ECO:0000256" key="3">
    <source>
        <dbReference type="ARBA" id="ARBA00022692"/>
    </source>
</evidence>
<keyword evidence="8" id="KW-1185">Reference proteome</keyword>
<dbReference type="PANTHER" id="PTHR23513:SF11">
    <property type="entry name" value="STAPHYLOFERRIN A TRANSPORTER"/>
    <property type="match status" value="1"/>
</dbReference>